<evidence type="ECO:0000313" key="8">
    <source>
        <dbReference type="Proteomes" id="UP000557688"/>
    </source>
</evidence>
<keyword evidence="6" id="KW-0969">Cilium</keyword>
<dbReference type="EMBL" id="JACHXV010000002">
    <property type="protein sequence ID" value="MBB3172691.1"/>
    <property type="molecule type" value="Genomic_DNA"/>
</dbReference>
<evidence type="ECO:0000256" key="2">
    <source>
        <dbReference type="ARBA" id="ARBA00022475"/>
    </source>
</evidence>
<proteinExistence type="predicted"/>
<keyword evidence="3" id="KW-0812">Transmembrane</keyword>
<evidence type="ECO:0000313" key="9">
    <source>
        <dbReference type="Proteomes" id="UP000565205"/>
    </source>
</evidence>
<keyword evidence="2" id="KW-1003">Cell membrane</keyword>
<dbReference type="GO" id="GO:0044781">
    <property type="term" value="P:bacterial-type flagellum organization"/>
    <property type="evidence" value="ECO:0007669"/>
    <property type="project" value="InterPro"/>
</dbReference>
<dbReference type="AlphaFoldDB" id="A0A839UZI0"/>
<dbReference type="GO" id="GO:0016020">
    <property type="term" value="C:membrane"/>
    <property type="evidence" value="ECO:0007669"/>
    <property type="project" value="InterPro"/>
</dbReference>
<evidence type="ECO:0000256" key="5">
    <source>
        <dbReference type="ARBA" id="ARBA00023136"/>
    </source>
</evidence>
<sequence length="96" mass="10168">MTTSTLCSATAFLLLLIAAAIVLRRRGTSWRGMLRPPAARPRRLRVVETLALDPKRRVLLIDCAGREIAVLVGGGTDLLLGDCAPAFAALVAEGLS</sequence>
<keyword evidence="8" id="KW-1185">Reference proteome</keyword>
<evidence type="ECO:0000256" key="4">
    <source>
        <dbReference type="ARBA" id="ARBA00022989"/>
    </source>
</evidence>
<name>A0A839UZI0_9PROT</name>
<keyword evidence="4" id="KW-1133">Transmembrane helix</keyword>
<gene>
    <name evidence="6" type="ORF">FHR90_000505</name>
    <name evidence="7" type="ORF">HUK83_04265</name>
</gene>
<dbReference type="Pfam" id="PF04347">
    <property type="entry name" value="FliO"/>
    <property type="match status" value="1"/>
</dbReference>
<keyword evidence="6" id="KW-0282">Flagellum</keyword>
<evidence type="ECO:0000256" key="1">
    <source>
        <dbReference type="ARBA" id="ARBA00004236"/>
    </source>
</evidence>
<dbReference type="InterPro" id="IPR022781">
    <property type="entry name" value="Flagellar_biosynth_FliO"/>
</dbReference>
<evidence type="ECO:0000256" key="3">
    <source>
        <dbReference type="ARBA" id="ARBA00022692"/>
    </source>
</evidence>
<dbReference type="RefSeq" id="WP_176622329.1">
    <property type="nucleotide sequence ID" value="NZ_JABXXQ010000046.1"/>
</dbReference>
<dbReference type="Proteomes" id="UP000565205">
    <property type="component" value="Unassembled WGS sequence"/>
</dbReference>
<reference evidence="7 9" key="1">
    <citation type="submission" date="2020-06" db="EMBL/GenBank/DDBJ databases">
        <title>Description of novel acetic acid bacteria.</title>
        <authorList>
            <person name="Sombolestani A."/>
        </authorList>
    </citation>
    <scope>NUCLEOTIDE SEQUENCE [LARGE SCALE GENOMIC DNA]</scope>
    <source>
        <strain evidence="7 9">LMG 26838</strain>
    </source>
</reference>
<accession>A0A839UZI0</accession>
<protein>
    <submittedName>
        <fullName evidence="7">Flagellar biosynthetic protein FliO</fullName>
    </submittedName>
    <submittedName>
        <fullName evidence="6">Flagellar protein FliO/FliZ</fullName>
    </submittedName>
</protein>
<comment type="caution">
    <text evidence="6">The sequence shown here is derived from an EMBL/GenBank/DDBJ whole genome shotgun (WGS) entry which is preliminary data.</text>
</comment>
<evidence type="ECO:0000313" key="7">
    <source>
        <dbReference type="EMBL" id="NVN29549.1"/>
    </source>
</evidence>
<keyword evidence="6" id="KW-0966">Cell projection</keyword>
<evidence type="ECO:0000313" key="6">
    <source>
        <dbReference type="EMBL" id="MBB3172691.1"/>
    </source>
</evidence>
<organism evidence="6 8">
    <name type="scientific">Endobacter medicaginis</name>
    <dbReference type="NCBI Taxonomy" id="1181271"/>
    <lineage>
        <taxon>Bacteria</taxon>
        <taxon>Pseudomonadati</taxon>
        <taxon>Pseudomonadota</taxon>
        <taxon>Alphaproteobacteria</taxon>
        <taxon>Acetobacterales</taxon>
        <taxon>Acetobacteraceae</taxon>
        <taxon>Endobacter</taxon>
    </lineage>
</organism>
<comment type="subcellular location">
    <subcellularLocation>
        <location evidence="1">Cell membrane</location>
    </subcellularLocation>
</comment>
<keyword evidence="5" id="KW-0472">Membrane</keyword>
<reference evidence="6 8" key="2">
    <citation type="submission" date="2020-08" db="EMBL/GenBank/DDBJ databases">
        <title>Genomic Encyclopedia of Type Strains, Phase III (KMG-III): the genomes of soil and plant-associated and newly described type strains.</title>
        <authorList>
            <person name="Whitman W."/>
        </authorList>
    </citation>
    <scope>NUCLEOTIDE SEQUENCE [LARGE SCALE GENOMIC DNA]</scope>
    <source>
        <strain evidence="6 8">CECT 8088</strain>
    </source>
</reference>
<dbReference type="Proteomes" id="UP000557688">
    <property type="component" value="Unassembled WGS sequence"/>
</dbReference>
<dbReference type="EMBL" id="JABXXQ010000046">
    <property type="protein sequence ID" value="NVN29549.1"/>
    <property type="molecule type" value="Genomic_DNA"/>
</dbReference>